<reference evidence="2" key="1">
    <citation type="submission" date="2021-01" db="EMBL/GenBank/DDBJ databases">
        <authorList>
            <consortium name="Genoscope - CEA"/>
            <person name="William W."/>
        </authorList>
    </citation>
    <scope>NUCLEOTIDE SEQUENCE</scope>
</reference>
<sequence length="101" mass="10905">MKNNVHKILNIHIGGFFSISWLAFVSGVSLASSVNQSATVSGDTPDLSVMSAGLFPFYFEARIRWFSFIFATVVTLLFWGVASLDGGGLPASFFSNGEGKY</sequence>
<organism evidence="2">
    <name type="scientific">Brassica napus</name>
    <name type="common">Rape</name>
    <dbReference type="NCBI Taxonomy" id="3708"/>
    <lineage>
        <taxon>Eukaryota</taxon>
        <taxon>Viridiplantae</taxon>
        <taxon>Streptophyta</taxon>
        <taxon>Embryophyta</taxon>
        <taxon>Tracheophyta</taxon>
        <taxon>Spermatophyta</taxon>
        <taxon>Magnoliopsida</taxon>
        <taxon>eudicotyledons</taxon>
        <taxon>Gunneridae</taxon>
        <taxon>Pentapetalae</taxon>
        <taxon>rosids</taxon>
        <taxon>malvids</taxon>
        <taxon>Brassicales</taxon>
        <taxon>Brassicaceae</taxon>
        <taxon>Brassiceae</taxon>
        <taxon>Brassica</taxon>
    </lineage>
</organism>
<dbReference type="OMA" id="AGLFPFY"/>
<proteinExistence type="predicted"/>
<dbReference type="Proteomes" id="UP001295469">
    <property type="component" value="Chromosome A04"/>
</dbReference>
<gene>
    <name evidence="2" type="ORF">DARMORV10_A04P30130.1</name>
    <name evidence="3" type="ORF">HID58_016284</name>
</gene>
<evidence type="ECO:0000313" key="3">
    <source>
        <dbReference type="EMBL" id="KAH0930557.1"/>
    </source>
</evidence>
<evidence type="ECO:0000313" key="2">
    <source>
        <dbReference type="EMBL" id="CAF2296449.1"/>
    </source>
</evidence>
<keyword evidence="1" id="KW-1133">Transmembrane helix</keyword>
<dbReference type="EMBL" id="HG994358">
    <property type="protein sequence ID" value="CAF2296449.1"/>
    <property type="molecule type" value="Genomic_DNA"/>
</dbReference>
<feature type="transmembrane region" description="Helical" evidence="1">
    <location>
        <begin position="66"/>
        <end position="84"/>
    </location>
</feature>
<evidence type="ECO:0000313" key="4">
    <source>
        <dbReference type="Proteomes" id="UP000824890"/>
    </source>
</evidence>
<name>A0A817AQH5_BRANA</name>
<dbReference type="Proteomes" id="UP000824890">
    <property type="component" value="Unassembled WGS sequence"/>
</dbReference>
<keyword evidence="4" id="KW-1185">Reference proteome</keyword>
<keyword evidence="1" id="KW-0472">Membrane</keyword>
<reference evidence="3 4" key="2">
    <citation type="submission" date="2021-05" db="EMBL/GenBank/DDBJ databases">
        <title>Genome Assembly of Synthetic Allotetraploid Brassica napus Reveals Homoeologous Exchanges between Subgenomes.</title>
        <authorList>
            <person name="Davis J.T."/>
        </authorList>
    </citation>
    <scope>NUCLEOTIDE SEQUENCE [LARGE SCALE GENOMIC DNA]</scope>
    <source>
        <strain evidence="4">cv. Da-Ae</strain>
        <tissue evidence="3">Seedling</tissue>
    </source>
</reference>
<keyword evidence="1" id="KW-0812">Transmembrane</keyword>
<dbReference type="AlphaFoldDB" id="A0A817AQH5"/>
<dbReference type="EMBL" id="JAGKQM010000004">
    <property type="protein sequence ID" value="KAH0930557.1"/>
    <property type="molecule type" value="Genomic_DNA"/>
</dbReference>
<evidence type="ECO:0000256" key="1">
    <source>
        <dbReference type="SAM" id="Phobius"/>
    </source>
</evidence>
<protein>
    <submittedName>
        <fullName evidence="2">(rape) hypothetical protein</fullName>
    </submittedName>
</protein>
<dbReference type="Gramene" id="CDY07048">
    <property type="protein sequence ID" value="CDY07048"/>
    <property type="gene ID" value="GSBRNA2T00123366001"/>
</dbReference>
<accession>A0A817AQH5</accession>